<organism evidence="5 6">
    <name type="scientific">Actinoallomurus iriomotensis</name>
    <dbReference type="NCBI Taxonomy" id="478107"/>
    <lineage>
        <taxon>Bacteria</taxon>
        <taxon>Bacillati</taxon>
        <taxon>Actinomycetota</taxon>
        <taxon>Actinomycetes</taxon>
        <taxon>Streptosporangiales</taxon>
        <taxon>Thermomonosporaceae</taxon>
        <taxon>Actinoallomurus</taxon>
    </lineage>
</organism>
<evidence type="ECO:0000313" key="6">
    <source>
        <dbReference type="Proteomes" id="UP001165074"/>
    </source>
</evidence>
<name>A0A9W6SD01_9ACTN</name>
<dbReference type="Gene3D" id="3.50.50.60">
    <property type="entry name" value="FAD/NAD(P)-binding domain"/>
    <property type="match status" value="2"/>
</dbReference>
<comment type="caution">
    <text evidence="5">The sequence shown here is derived from an EMBL/GenBank/DDBJ whole genome shotgun (WGS) entry which is preliminary data.</text>
</comment>
<dbReference type="SUPFAM" id="SSF51206">
    <property type="entry name" value="cAMP-binding domain-like"/>
    <property type="match status" value="1"/>
</dbReference>
<dbReference type="InterPro" id="IPR018490">
    <property type="entry name" value="cNMP-bd_dom_sf"/>
</dbReference>
<accession>A0A9W6SD01</accession>
<evidence type="ECO:0000256" key="3">
    <source>
        <dbReference type="ARBA" id="ARBA00048132"/>
    </source>
</evidence>
<dbReference type="InterPro" id="IPR023753">
    <property type="entry name" value="FAD/NAD-binding_dom"/>
</dbReference>
<keyword evidence="1" id="KW-0285">Flavoprotein</keyword>
<keyword evidence="6" id="KW-1185">Reference proteome</keyword>
<dbReference type="RefSeq" id="WP_285584880.1">
    <property type="nucleotide sequence ID" value="NZ_BSTK01000031.1"/>
</dbReference>
<dbReference type="Proteomes" id="UP001165074">
    <property type="component" value="Unassembled WGS sequence"/>
</dbReference>
<dbReference type="InterPro" id="IPR050097">
    <property type="entry name" value="Ferredoxin-NADP_redctase_2"/>
</dbReference>
<keyword evidence="2" id="KW-0560">Oxidoreductase</keyword>
<dbReference type="AlphaFoldDB" id="A0A9W6SD01"/>
<dbReference type="Pfam" id="PF00027">
    <property type="entry name" value="cNMP_binding"/>
    <property type="match status" value="1"/>
</dbReference>
<dbReference type="InterPro" id="IPR014710">
    <property type="entry name" value="RmlC-like_jellyroll"/>
</dbReference>
<dbReference type="GO" id="GO:0004791">
    <property type="term" value="F:thioredoxin-disulfide reductase (NADPH) activity"/>
    <property type="evidence" value="ECO:0007669"/>
    <property type="project" value="UniProtKB-EC"/>
</dbReference>
<dbReference type="PRINTS" id="PR00368">
    <property type="entry name" value="FADPNR"/>
</dbReference>
<dbReference type="Gene3D" id="3.40.30.10">
    <property type="entry name" value="Glutaredoxin"/>
    <property type="match status" value="1"/>
</dbReference>
<evidence type="ECO:0000259" key="4">
    <source>
        <dbReference type="PROSITE" id="PS50042"/>
    </source>
</evidence>
<proteinExistence type="predicted"/>
<dbReference type="CDD" id="cd00038">
    <property type="entry name" value="CAP_ED"/>
    <property type="match status" value="1"/>
</dbReference>
<dbReference type="InterPro" id="IPR036188">
    <property type="entry name" value="FAD/NAD-bd_sf"/>
</dbReference>
<protein>
    <submittedName>
        <fullName evidence="5">Thioredoxin reductase</fullName>
    </submittedName>
</protein>
<evidence type="ECO:0000256" key="2">
    <source>
        <dbReference type="ARBA" id="ARBA00023002"/>
    </source>
</evidence>
<dbReference type="SUPFAM" id="SSF51905">
    <property type="entry name" value="FAD/NAD(P)-binding domain"/>
    <property type="match status" value="1"/>
</dbReference>
<evidence type="ECO:0000313" key="5">
    <source>
        <dbReference type="EMBL" id="GLY92576.1"/>
    </source>
</evidence>
<dbReference type="PANTHER" id="PTHR48105">
    <property type="entry name" value="THIOREDOXIN REDUCTASE 1-RELATED-RELATED"/>
    <property type="match status" value="1"/>
</dbReference>
<comment type="catalytic activity">
    <reaction evidence="3">
        <text>[thioredoxin]-dithiol + NADP(+) = [thioredoxin]-disulfide + NADPH + H(+)</text>
        <dbReference type="Rhea" id="RHEA:20345"/>
        <dbReference type="Rhea" id="RHEA-COMP:10698"/>
        <dbReference type="Rhea" id="RHEA-COMP:10700"/>
        <dbReference type="ChEBI" id="CHEBI:15378"/>
        <dbReference type="ChEBI" id="CHEBI:29950"/>
        <dbReference type="ChEBI" id="CHEBI:50058"/>
        <dbReference type="ChEBI" id="CHEBI:57783"/>
        <dbReference type="ChEBI" id="CHEBI:58349"/>
        <dbReference type="EC" id="1.8.1.9"/>
    </reaction>
</comment>
<dbReference type="InterPro" id="IPR000595">
    <property type="entry name" value="cNMP-bd_dom"/>
</dbReference>
<evidence type="ECO:0000256" key="1">
    <source>
        <dbReference type="ARBA" id="ARBA00022630"/>
    </source>
</evidence>
<dbReference type="Gene3D" id="2.60.120.10">
    <property type="entry name" value="Jelly Rolls"/>
    <property type="match status" value="1"/>
</dbReference>
<gene>
    <name evidence="5" type="ORF">Airi02_105040</name>
</gene>
<dbReference type="EMBL" id="BSTK01000031">
    <property type="protein sequence ID" value="GLY92576.1"/>
    <property type="molecule type" value="Genomic_DNA"/>
</dbReference>
<feature type="domain" description="Cyclic nucleotide-binding" evidence="4">
    <location>
        <begin position="10"/>
        <end position="108"/>
    </location>
</feature>
<dbReference type="SMART" id="SM00100">
    <property type="entry name" value="cNMP"/>
    <property type="match status" value="1"/>
</dbReference>
<dbReference type="Pfam" id="PF07992">
    <property type="entry name" value="Pyr_redox_2"/>
    <property type="match status" value="1"/>
</dbReference>
<sequence>MQETPDVHGAWPRLDPEQIQRLSAHGERIPTRQGDVLFRQGEPDYDFFVVVDGSVAMVDADEVIRVHGPGRFLGELGLLTGQAALVGAVVDEPGAVLRIPVDRLRLLIARDPALGDLVLRAYFIRRSLLIELGAGLRIIGSRFSPDTRRLRDFAARNRLPHRWIDLEQDTQAEQALRRLRVRPEDTPMVILNGDRILRNPSNAELARAIGLPTPAAHGDVADLVIVGAGPAGLAAAVYGASEGLSTVAVDAVAIGGQAGTSSCIENYLGFPSGISGAELAERAVIQAEKFGARLGVPAKATALEVENAGYGIALGDGGRIKARTVVLATGARYRRLDVPGLERFEGCGVYYAATEVEALQCVHVPVAVVGGGNSAGQAALYLAKRAERVRLVVRGGDLGKNMSRYLIDQIERSPNIEVHLRTEVRELVGDETLEAVVVEDDRTGERRVHEARNLFIFIGADPCVGWLAGQVELDAKGFIRTGDDALPLETSLPGVFAVGDVRSGSIKRVASAVGEGAMAVRLVHERLSG</sequence>
<dbReference type="PROSITE" id="PS50042">
    <property type="entry name" value="CNMP_BINDING_3"/>
    <property type="match status" value="1"/>
</dbReference>
<reference evidence="5" key="1">
    <citation type="submission" date="2023-03" db="EMBL/GenBank/DDBJ databases">
        <title>Actinoallomurus iriomotensis NBRC 103684.</title>
        <authorList>
            <person name="Ichikawa N."/>
            <person name="Sato H."/>
            <person name="Tonouchi N."/>
        </authorList>
    </citation>
    <scope>NUCLEOTIDE SEQUENCE</scope>
    <source>
        <strain evidence="5">NBRC 103684</strain>
    </source>
</reference>
<dbReference type="PRINTS" id="PR00469">
    <property type="entry name" value="PNDRDTASEII"/>
</dbReference>